<evidence type="ECO:0000256" key="2">
    <source>
        <dbReference type="HAMAP-Rule" id="MF_00003"/>
    </source>
</evidence>
<evidence type="ECO:0000313" key="4">
    <source>
        <dbReference type="Proteomes" id="UP000886893"/>
    </source>
</evidence>
<comment type="similarity">
    <text evidence="2">Belongs to the RbfA family.</text>
</comment>
<dbReference type="InterPro" id="IPR015946">
    <property type="entry name" value="KH_dom-like_a/b"/>
</dbReference>
<dbReference type="Pfam" id="PF02033">
    <property type="entry name" value="RBFA"/>
    <property type="match status" value="1"/>
</dbReference>
<dbReference type="AlphaFoldDB" id="A0A9D1G9A1"/>
<keyword evidence="2" id="KW-0963">Cytoplasm</keyword>
<dbReference type="HAMAP" id="MF_00003">
    <property type="entry name" value="RbfA"/>
    <property type="match status" value="1"/>
</dbReference>
<dbReference type="PROSITE" id="PS01319">
    <property type="entry name" value="RBFA"/>
    <property type="match status" value="1"/>
</dbReference>
<dbReference type="Proteomes" id="UP000886893">
    <property type="component" value="Unassembled WGS sequence"/>
</dbReference>
<accession>A0A9D1G9A1</accession>
<sequence>MNEKRTDRLSSAVQKAVSDIIQFKVKSKHIGFVTVTAAEVTNDLSYAFIYVSFIQDAYHEQLEALEKIKGFIRTELAKEVKMRKVPQIVFKVDESTKNYRHVEKLLNQVKKEKE</sequence>
<dbReference type="GO" id="GO:0030490">
    <property type="term" value="P:maturation of SSU-rRNA"/>
    <property type="evidence" value="ECO:0007669"/>
    <property type="project" value="UniProtKB-UniRule"/>
</dbReference>
<dbReference type="GO" id="GO:0043024">
    <property type="term" value="F:ribosomal small subunit binding"/>
    <property type="evidence" value="ECO:0007669"/>
    <property type="project" value="TreeGrafter"/>
</dbReference>
<comment type="subcellular location">
    <subcellularLocation>
        <location evidence="2">Cytoplasm</location>
    </subcellularLocation>
</comment>
<comment type="function">
    <text evidence="2">One of several proteins that assist in the late maturation steps of the functional core of the 30S ribosomal subunit. Associates with free 30S ribosomal subunits (but not with 30S subunits that are part of 70S ribosomes or polysomes). Required for efficient processing of 16S rRNA. May interact with the 5'-terminal helix region of 16S rRNA.</text>
</comment>
<dbReference type="InterPro" id="IPR000238">
    <property type="entry name" value="RbfA"/>
</dbReference>
<dbReference type="GO" id="GO:0005829">
    <property type="term" value="C:cytosol"/>
    <property type="evidence" value="ECO:0007669"/>
    <property type="project" value="TreeGrafter"/>
</dbReference>
<dbReference type="SUPFAM" id="SSF89919">
    <property type="entry name" value="Ribosome-binding factor A, RbfA"/>
    <property type="match status" value="1"/>
</dbReference>
<evidence type="ECO:0000256" key="1">
    <source>
        <dbReference type="ARBA" id="ARBA00022517"/>
    </source>
</evidence>
<keyword evidence="1 2" id="KW-0690">Ribosome biogenesis</keyword>
<evidence type="ECO:0000313" key="3">
    <source>
        <dbReference type="EMBL" id="HIT17867.1"/>
    </source>
</evidence>
<reference evidence="3" key="1">
    <citation type="submission" date="2020-10" db="EMBL/GenBank/DDBJ databases">
        <authorList>
            <person name="Gilroy R."/>
        </authorList>
    </citation>
    <scope>NUCLEOTIDE SEQUENCE</scope>
    <source>
        <strain evidence="3">14508</strain>
    </source>
</reference>
<proteinExistence type="inferred from homology"/>
<dbReference type="PANTHER" id="PTHR33515">
    <property type="entry name" value="RIBOSOME-BINDING FACTOR A, CHLOROPLASTIC-RELATED"/>
    <property type="match status" value="1"/>
</dbReference>
<reference evidence="3" key="2">
    <citation type="journal article" date="2021" name="PeerJ">
        <title>Extensive microbial diversity within the chicken gut microbiome revealed by metagenomics and culture.</title>
        <authorList>
            <person name="Gilroy R."/>
            <person name="Ravi A."/>
            <person name="Getino M."/>
            <person name="Pursley I."/>
            <person name="Horton D.L."/>
            <person name="Alikhan N.F."/>
            <person name="Baker D."/>
            <person name="Gharbi K."/>
            <person name="Hall N."/>
            <person name="Watson M."/>
            <person name="Adriaenssens E.M."/>
            <person name="Foster-Nyarko E."/>
            <person name="Jarju S."/>
            <person name="Secka A."/>
            <person name="Antonio M."/>
            <person name="Oren A."/>
            <person name="Chaudhuri R.R."/>
            <person name="La Ragione R."/>
            <person name="Hildebrand F."/>
            <person name="Pallen M.J."/>
        </authorList>
    </citation>
    <scope>NUCLEOTIDE SEQUENCE</scope>
    <source>
        <strain evidence="3">14508</strain>
    </source>
</reference>
<organism evidence="3 4">
    <name type="scientific">Candidatus Caccosoma faecigallinarum</name>
    <dbReference type="NCBI Taxonomy" id="2840720"/>
    <lineage>
        <taxon>Bacteria</taxon>
        <taxon>Bacillati</taxon>
        <taxon>Bacillota</taxon>
        <taxon>Bacillota incertae sedis</taxon>
        <taxon>Candidatus Caccosoma</taxon>
    </lineage>
</organism>
<dbReference type="InterPro" id="IPR020053">
    <property type="entry name" value="Ribosome-bd_factorA_CS"/>
</dbReference>
<dbReference type="NCBIfam" id="TIGR00082">
    <property type="entry name" value="rbfA"/>
    <property type="match status" value="1"/>
</dbReference>
<name>A0A9D1G9A1_9FIRM</name>
<gene>
    <name evidence="2 3" type="primary">rbfA</name>
    <name evidence="3" type="ORF">IAD04_05805</name>
</gene>
<comment type="subunit">
    <text evidence="2">Monomer. Binds 30S ribosomal subunits, but not 50S ribosomal subunits or 70S ribosomes.</text>
</comment>
<dbReference type="PANTHER" id="PTHR33515:SF1">
    <property type="entry name" value="RIBOSOME-BINDING FACTOR A, CHLOROPLASTIC-RELATED"/>
    <property type="match status" value="1"/>
</dbReference>
<dbReference type="Gene3D" id="3.30.300.20">
    <property type="match status" value="1"/>
</dbReference>
<dbReference type="InterPro" id="IPR023799">
    <property type="entry name" value="RbfA_dom_sf"/>
</dbReference>
<dbReference type="EMBL" id="DVKI01000182">
    <property type="protein sequence ID" value="HIT17867.1"/>
    <property type="molecule type" value="Genomic_DNA"/>
</dbReference>
<protein>
    <recommendedName>
        <fullName evidence="2">Ribosome-binding factor A</fullName>
    </recommendedName>
</protein>
<comment type="caution">
    <text evidence="3">The sequence shown here is derived from an EMBL/GenBank/DDBJ whole genome shotgun (WGS) entry which is preliminary data.</text>
</comment>